<dbReference type="Pfam" id="PF00135">
    <property type="entry name" value="COesterase"/>
    <property type="match status" value="1"/>
</dbReference>
<dbReference type="InterPro" id="IPR019826">
    <property type="entry name" value="Carboxylesterase_B_AS"/>
</dbReference>
<comment type="similarity">
    <text evidence="1 3">Belongs to the type-B carboxylesterase/lipase family.</text>
</comment>
<accession>A0AAE0XZ13</accession>
<dbReference type="PANTHER" id="PTHR11559">
    <property type="entry name" value="CARBOXYLESTERASE"/>
    <property type="match status" value="1"/>
</dbReference>
<dbReference type="EC" id="3.1.1.-" evidence="3"/>
<evidence type="ECO:0000313" key="6">
    <source>
        <dbReference type="Proteomes" id="UP001283361"/>
    </source>
</evidence>
<dbReference type="InterPro" id="IPR050309">
    <property type="entry name" value="Type-B_Carboxylest/Lipase"/>
</dbReference>
<gene>
    <name evidence="5" type="ORF">RRG08_007165</name>
</gene>
<feature type="domain" description="Carboxylesterase type B" evidence="4">
    <location>
        <begin position="28"/>
        <end position="561"/>
    </location>
</feature>
<proteinExistence type="inferred from homology"/>
<evidence type="ECO:0000256" key="2">
    <source>
        <dbReference type="ARBA" id="ARBA00022801"/>
    </source>
</evidence>
<evidence type="ECO:0000256" key="1">
    <source>
        <dbReference type="ARBA" id="ARBA00005964"/>
    </source>
</evidence>
<dbReference type="AlphaFoldDB" id="A0AAE0XZ13"/>
<dbReference type="GO" id="GO:0016787">
    <property type="term" value="F:hydrolase activity"/>
    <property type="evidence" value="ECO:0007669"/>
    <property type="project" value="UniProtKB-KW"/>
</dbReference>
<keyword evidence="2 3" id="KW-0378">Hydrolase</keyword>
<dbReference type="InterPro" id="IPR029058">
    <property type="entry name" value="AB_hydrolase_fold"/>
</dbReference>
<dbReference type="PROSITE" id="PS00122">
    <property type="entry name" value="CARBOXYLESTERASE_B_1"/>
    <property type="match status" value="1"/>
</dbReference>
<protein>
    <recommendedName>
        <fullName evidence="3">Carboxylic ester hydrolase</fullName>
        <ecNumber evidence="3">3.1.1.-</ecNumber>
    </recommendedName>
</protein>
<evidence type="ECO:0000259" key="4">
    <source>
        <dbReference type="Pfam" id="PF00135"/>
    </source>
</evidence>
<evidence type="ECO:0000256" key="3">
    <source>
        <dbReference type="RuleBase" id="RU361235"/>
    </source>
</evidence>
<dbReference type="InterPro" id="IPR002018">
    <property type="entry name" value="CarbesteraseB"/>
</dbReference>
<dbReference type="Proteomes" id="UP001283361">
    <property type="component" value="Unassembled WGS sequence"/>
</dbReference>
<evidence type="ECO:0000313" key="5">
    <source>
        <dbReference type="EMBL" id="KAK3726378.1"/>
    </source>
</evidence>
<dbReference type="Gene3D" id="3.40.50.1820">
    <property type="entry name" value="alpha/beta hydrolase"/>
    <property type="match status" value="1"/>
</dbReference>
<comment type="caution">
    <text evidence="5">The sequence shown here is derived from an EMBL/GenBank/DDBJ whole genome shotgun (WGS) entry which is preliminary data.</text>
</comment>
<sequence>MDFILLKVFVFTLAACLIIDGVYVAAAPDIQLVSGLARGYDKQASETGKPYSVYYGIPFAEPPVGELRFAPPRPYTSRGAGSVITSNRFRPSCYQFPAPPALMSKDCLHLNIFSPPDASPARLKKVMVWIHGGGFMNGAAEPYIPSRMVTDRDVMIVTIQYRLAAFGFLSSGDDAQSGNMGVKDQLLALRWVKDNIRQFGGFPDDVTIFGESAGSASVSALSLTPRAKGLFTKAILQSGTILSSWAMAYDPKQTFYQYAKKADCLPLIYNPWNTLGYHQSALNCLKAKTAKELVDAHSKYDLEALVFDKGFWEQAAFGLVVDNDFLPRNPAELMKDKSYLQQHGVLERSYLMGITDNESILTVLGVRKESYGNITSASNMAPLIQSIVRGKLSMPVDSDGLNVVDFIYTFPRDSDGRIPLQKFLDLQTDDSFTVPLVLFARALVEAAPATPVYMYLFDSEPKLKDPNGPIRGTNHGMDLLHEFDGIPEESLKFLYFYADRDPVKFPIITNAFRGYVTDFAKTGNPSPGVPNDWPRYDRQREQYLVISSQPEVRERIFAQRVSL</sequence>
<reference evidence="5" key="1">
    <citation type="journal article" date="2023" name="G3 (Bethesda)">
        <title>A reference genome for the long-term kleptoplast-retaining sea slug Elysia crispata morphotype clarki.</title>
        <authorList>
            <person name="Eastman K.E."/>
            <person name="Pendleton A.L."/>
            <person name="Shaikh M.A."/>
            <person name="Suttiyut T."/>
            <person name="Ogas R."/>
            <person name="Tomko P."/>
            <person name="Gavelis G."/>
            <person name="Widhalm J.R."/>
            <person name="Wisecaver J.H."/>
        </authorList>
    </citation>
    <scope>NUCLEOTIDE SEQUENCE</scope>
    <source>
        <strain evidence="5">ECLA1</strain>
    </source>
</reference>
<organism evidence="5 6">
    <name type="scientific">Elysia crispata</name>
    <name type="common">lettuce slug</name>
    <dbReference type="NCBI Taxonomy" id="231223"/>
    <lineage>
        <taxon>Eukaryota</taxon>
        <taxon>Metazoa</taxon>
        <taxon>Spiralia</taxon>
        <taxon>Lophotrochozoa</taxon>
        <taxon>Mollusca</taxon>
        <taxon>Gastropoda</taxon>
        <taxon>Heterobranchia</taxon>
        <taxon>Euthyneura</taxon>
        <taxon>Panpulmonata</taxon>
        <taxon>Sacoglossa</taxon>
        <taxon>Placobranchoidea</taxon>
        <taxon>Plakobranchidae</taxon>
        <taxon>Elysia</taxon>
    </lineage>
</organism>
<dbReference type="SUPFAM" id="SSF53474">
    <property type="entry name" value="alpha/beta-Hydrolases"/>
    <property type="match status" value="1"/>
</dbReference>
<dbReference type="EMBL" id="JAWDGP010007305">
    <property type="protein sequence ID" value="KAK3726378.1"/>
    <property type="molecule type" value="Genomic_DNA"/>
</dbReference>
<keyword evidence="6" id="KW-1185">Reference proteome</keyword>
<name>A0AAE0XZ13_9GAST</name>